<gene>
    <name evidence="1" type="ORF">PG997_002632</name>
</gene>
<dbReference type="GeneID" id="92040007"/>
<protein>
    <recommendedName>
        <fullName evidence="3">F-box domain-containing protein</fullName>
    </recommendedName>
</protein>
<sequence length="166" mass="18408">MSAASTSALLNLPGEIANLIFSPSNCDPASRLALRVTSRALRAIVTPPSFNELVGLETRWAIAAQRDLFACCRCEMLRSRAAFADRMVDAATYRARGDTAARWRFCRRCVDELAERPPALGALEIWPARHPDVFLEVVNRSYARDGGRSDSEGGVWPRKMGLLRRS</sequence>
<name>A0ABR1WWZ0_9PEZI</name>
<reference evidence="1 2" key="1">
    <citation type="submission" date="2023-01" db="EMBL/GenBank/DDBJ databases">
        <title>Analysis of 21 Apiospora genomes using comparative genomics revels a genus with tremendous synthesis potential of carbohydrate active enzymes and secondary metabolites.</title>
        <authorList>
            <person name="Sorensen T."/>
        </authorList>
    </citation>
    <scope>NUCLEOTIDE SEQUENCE [LARGE SCALE GENOMIC DNA]</scope>
    <source>
        <strain evidence="1 2">CBS 114990</strain>
    </source>
</reference>
<keyword evidence="2" id="KW-1185">Reference proteome</keyword>
<evidence type="ECO:0000313" key="1">
    <source>
        <dbReference type="EMBL" id="KAK8087671.1"/>
    </source>
</evidence>
<evidence type="ECO:0000313" key="2">
    <source>
        <dbReference type="Proteomes" id="UP001433268"/>
    </source>
</evidence>
<comment type="caution">
    <text evidence="1">The sequence shown here is derived from an EMBL/GenBank/DDBJ whole genome shotgun (WGS) entry which is preliminary data.</text>
</comment>
<proteinExistence type="predicted"/>
<accession>A0ABR1WWZ0</accession>
<dbReference type="EMBL" id="JAQQWN010000004">
    <property type="protein sequence ID" value="KAK8087671.1"/>
    <property type="molecule type" value="Genomic_DNA"/>
</dbReference>
<dbReference type="RefSeq" id="XP_066670565.1">
    <property type="nucleotide sequence ID" value="XM_066806947.1"/>
</dbReference>
<organism evidence="1 2">
    <name type="scientific">Apiospora hydei</name>
    <dbReference type="NCBI Taxonomy" id="1337664"/>
    <lineage>
        <taxon>Eukaryota</taxon>
        <taxon>Fungi</taxon>
        <taxon>Dikarya</taxon>
        <taxon>Ascomycota</taxon>
        <taxon>Pezizomycotina</taxon>
        <taxon>Sordariomycetes</taxon>
        <taxon>Xylariomycetidae</taxon>
        <taxon>Amphisphaeriales</taxon>
        <taxon>Apiosporaceae</taxon>
        <taxon>Apiospora</taxon>
    </lineage>
</organism>
<dbReference type="Proteomes" id="UP001433268">
    <property type="component" value="Unassembled WGS sequence"/>
</dbReference>
<evidence type="ECO:0008006" key="3">
    <source>
        <dbReference type="Google" id="ProtNLM"/>
    </source>
</evidence>